<dbReference type="InterPro" id="IPR006580">
    <property type="entry name" value="Znf_TTF"/>
</dbReference>
<protein>
    <submittedName>
        <fullName evidence="3">Uncharacterized protein LOC107486284</fullName>
    </submittedName>
</protein>
<dbReference type="RefSeq" id="XP_015962319.1">
    <property type="nucleotide sequence ID" value="XM_016106833.1"/>
</dbReference>
<dbReference type="InterPro" id="IPR008906">
    <property type="entry name" value="HATC_C_dom"/>
</dbReference>
<evidence type="ECO:0000259" key="1">
    <source>
        <dbReference type="SMART" id="SM00597"/>
    </source>
</evidence>
<dbReference type="Pfam" id="PF05699">
    <property type="entry name" value="Dimer_Tnp_hAT"/>
    <property type="match status" value="1"/>
</dbReference>
<dbReference type="Pfam" id="PF14291">
    <property type="entry name" value="DUF4371"/>
    <property type="match status" value="1"/>
</dbReference>
<dbReference type="GO" id="GO:0046983">
    <property type="term" value="F:protein dimerization activity"/>
    <property type="evidence" value="ECO:0007669"/>
    <property type="project" value="InterPro"/>
</dbReference>
<dbReference type="GeneID" id="107486284"/>
<keyword evidence="2" id="KW-1185">Reference proteome</keyword>
<evidence type="ECO:0000313" key="2">
    <source>
        <dbReference type="Proteomes" id="UP000515211"/>
    </source>
</evidence>
<reference evidence="2" key="1">
    <citation type="journal article" date="2016" name="Nat. Genet.">
        <title>The genome sequences of Arachis duranensis and Arachis ipaensis, the diploid ancestors of cultivated peanut.</title>
        <authorList>
            <person name="Bertioli D.J."/>
            <person name="Cannon S.B."/>
            <person name="Froenicke L."/>
            <person name="Huang G."/>
            <person name="Farmer A.D."/>
            <person name="Cannon E.K."/>
            <person name="Liu X."/>
            <person name="Gao D."/>
            <person name="Clevenger J."/>
            <person name="Dash S."/>
            <person name="Ren L."/>
            <person name="Moretzsohn M.C."/>
            <person name="Shirasawa K."/>
            <person name="Huang W."/>
            <person name="Vidigal B."/>
            <person name="Abernathy B."/>
            <person name="Chu Y."/>
            <person name="Niederhuth C.E."/>
            <person name="Umale P."/>
            <person name="Araujo A.C."/>
            <person name="Kozik A."/>
            <person name="Kim K.D."/>
            <person name="Burow M.D."/>
            <person name="Varshney R.K."/>
            <person name="Wang X."/>
            <person name="Zhang X."/>
            <person name="Barkley N."/>
            <person name="Guimaraes P.M."/>
            <person name="Isobe S."/>
            <person name="Guo B."/>
            <person name="Liao B."/>
            <person name="Stalker H.T."/>
            <person name="Schmitz R.J."/>
            <person name="Scheffler B.E."/>
            <person name="Leal-Bertioli S.C."/>
            <person name="Xun X."/>
            <person name="Jackson S.A."/>
            <person name="Michelmore R."/>
            <person name="Ozias-Akins P."/>
        </authorList>
    </citation>
    <scope>NUCLEOTIDE SEQUENCE [LARGE SCALE GENOMIC DNA]</scope>
    <source>
        <strain evidence="2">cv. V14167</strain>
    </source>
</reference>
<dbReference type="Proteomes" id="UP000515211">
    <property type="component" value="Chromosome 4"/>
</dbReference>
<dbReference type="InterPro" id="IPR012337">
    <property type="entry name" value="RNaseH-like_sf"/>
</dbReference>
<dbReference type="AlphaFoldDB" id="A0A6P4D6W8"/>
<dbReference type="PANTHER" id="PTHR11697:SF230">
    <property type="entry name" value="ZINC FINGER, MYM DOMAIN CONTAINING 1"/>
    <property type="match status" value="1"/>
</dbReference>
<sequence length="823" mass="94467">MRKQSKIDAIFKRKVTDDVGVQTSQPFNLVSQEVQVSELSNLTQNTHQQKAKVPRLERDVDISLLEKGPGKRRPIWQYNVNERDKIRRAYIIAGPYQPTNISYPASGNNNHCQYFQSSWFKKFSSWLEYSPEKDAAYCLPCYLFGKHYGARNDRKNVFSELGFSNWKKVNNGVNCAFVCHEGSILNSPHNLCVKSCDDLMAQPKHIDKVLNRHSDKTIVNNRLKLKTSIDAIRWLAFQACAFRGDDESPGSLNKGNFIELIKLLASCNQNVNNVVLENTPGNAQYISPGVQKDILHNFARKVPATIREEIGDSKFCIIIDEARDESKREQMSVVLRFIDKHGCVQERFFDLIHVSDTCSLTLKTEISSVLSRHNLDVQNLREQGYDGASNMRGEWNGLRALFLKDCPFAYYIHCLAHRLQLALVSAAKEVCYVHQFFSKLALIVNVVTVSPKRHNQLRVAQENNVANLIADDQLVTGSGLNQIGTLQRARDTRWGSHLNFVRSLLCMFDATCEVLEKSTKEGNFSTRGDASAAYDTITSFEFVFVLHLMRNILEVSHDLCQALQRKNQDILNALTLVSTTKTLIQRMRESSWEAFIKEVILFCEKHEVEVPDMNALHIPRRGRTRKIVDQISVEHHYRVNLFLAVTDTQLQELNGRFNHNMVELLTLSSTLDPKDNYKFFSVNKVCELVERFYPGDFSDQEKFHIRMQAQHYELDVSKHVDLSNLCTISELCQGLTKTGKFLTYPLIDRLIRLILTLPVSTATTERSFSAMNIVKNRLRNNMEDEFLANCLLIYSEKKIAERFDTDSIIDEFYDMKNRRVPLC</sequence>
<feature type="domain" description="TTF-type" evidence="1">
    <location>
        <begin position="111"/>
        <end position="212"/>
    </location>
</feature>
<gene>
    <name evidence="3" type="primary">LOC107486284</name>
</gene>
<name>A0A6P4D6W8_ARADU</name>
<reference evidence="3" key="2">
    <citation type="submission" date="2025-08" db="UniProtKB">
        <authorList>
            <consortium name="RefSeq"/>
        </authorList>
    </citation>
    <scope>IDENTIFICATION</scope>
    <source>
        <tissue evidence="3">Whole plant</tissue>
    </source>
</reference>
<proteinExistence type="predicted"/>
<dbReference type="PANTHER" id="PTHR11697">
    <property type="entry name" value="GENERAL TRANSCRIPTION FACTOR 2-RELATED ZINC FINGER PROTEIN"/>
    <property type="match status" value="1"/>
</dbReference>
<dbReference type="SUPFAM" id="SSF53098">
    <property type="entry name" value="Ribonuclease H-like"/>
    <property type="match status" value="1"/>
</dbReference>
<evidence type="ECO:0000313" key="3">
    <source>
        <dbReference type="RefSeq" id="XP_015962319.1"/>
    </source>
</evidence>
<organism evidence="2 3">
    <name type="scientific">Arachis duranensis</name>
    <name type="common">Wild peanut</name>
    <dbReference type="NCBI Taxonomy" id="130453"/>
    <lineage>
        <taxon>Eukaryota</taxon>
        <taxon>Viridiplantae</taxon>
        <taxon>Streptophyta</taxon>
        <taxon>Embryophyta</taxon>
        <taxon>Tracheophyta</taxon>
        <taxon>Spermatophyta</taxon>
        <taxon>Magnoliopsida</taxon>
        <taxon>eudicotyledons</taxon>
        <taxon>Gunneridae</taxon>
        <taxon>Pentapetalae</taxon>
        <taxon>rosids</taxon>
        <taxon>fabids</taxon>
        <taxon>Fabales</taxon>
        <taxon>Fabaceae</taxon>
        <taxon>Papilionoideae</taxon>
        <taxon>50 kb inversion clade</taxon>
        <taxon>dalbergioids sensu lato</taxon>
        <taxon>Dalbergieae</taxon>
        <taxon>Pterocarpus clade</taxon>
        <taxon>Arachis</taxon>
    </lineage>
</organism>
<dbReference type="SMART" id="SM00597">
    <property type="entry name" value="ZnF_TTF"/>
    <property type="match status" value="1"/>
</dbReference>
<dbReference type="InterPro" id="IPR055298">
    <property type="entry name" value="AtLOH3-like"/>
</dbReference>
<dbReference type="KEGG" id="adu:107486284"/>
<accession>A0A6P4D6W8</accession>
<dbReference type="InterPro" id="IPR025398">
    <property type="entry name" value="DUF4371"/>
</dbReference>